<name>A0A5J4X813_9EUKA</name>
<proteinExistence type="predicted"/>
<feature type="transmembrane region" description="Helical" evidence="1">
    <location>
        <begin position="152"/>
        <end position="175"/>
    </location>
</feature>
<feature type="transmembrane region" description="Helical" evidence="1">
    <location>
        <begin position="329"/>
        <end position="352"/>
    </location>
</feature>
<organism evidence="2 3">
    <name type="scientific">Streblomastix strix</name>
    <dbReference type="NCBI Taxonomy" id="222440"/>
    <lineage>
        <taxon>Eukaryota</taxon>
        <taxon>Metamonada</taxon>
        <taxon>Preaxostyla</taxon>
        <taxon>Oxymonadida</taxon>
        <taxon>Streblomastigidae</taxon>
        <taxon>Streblomastix</taxon>
    </lineage>
</organism>
<gene>
    <name evidence="2" type="ORF">EZS28_001483</name>
</gene>
<feature type="transmembrane region" description="Helical" evidence="1">
    <location>
        <begin position="223"/>
        <end position="245"/>
    </location>
</feature>
<dbReference type="EMBL" id="SNRW01000154">
    <property type="protein sequence ID" value="KAA6402992.1"/>
    <property type="molecule type" value="Genomic_DNA"/>
</dbReference>
<feature type="transmembrane region" description="Helical" evidence="1">
    <location>
        <begin position="364"/>
        <end position="385"/>
    </location>
</feature>
<feature type="transmembrane region" description="Helical" evidence="1">
    <location>
        <begin position="44"/>
        <end position="66"/>
    </location>
</feature>
<reference evidence="2 3" key="1">
    <citation type="submission" date="2019-03" db="EMBL/GenBank/DDBJ databases">
        <title>Single cell metagenomics reveals metabolic interactions within the superorganism composed of flagellate Streblomastix strix and complex community of Bacteroidetes bacteria on its surface.</title>
        <authorList>
            <person name="Treitli S.C."/>
            <person name="Kolisko M."/>
            <person name="Husnik F."/>
            <person name="Keeling P."/>
            <person name="Hampl V."/>
        </authorList>
    </citation>
    <scope>NUCLEOTIDE SEQUENCE [LARGE SCALE GENOMIC DNA]</scope>
    <source>
        <strain evidence="2">ST1C</strain>
    </source>
</reference>
<accession>A0A5J4X813</accession>
<sequence length="464" mass="51426">MKRGQQEYEPRWEGRTAGVALFIFTIIPFVICVFIGQFGPEQAYYYYTAGFGMYFFSFIAGIRANLLGKVREPTASRYHLICMAAAMAITCFTILNVVAINFLKETAISLHQTIPFHIHRIFFSVHLFVSTFDETIFGGKIFGCLKNHGARYIIQFIIAIIVSVGLYGGAGMGFFSNPNAMILSSIGSFFSWLDLCMFFIAVPMRDVFGEMRFFMKLGVGIRGIFYLLIAICCAILNIGVCVGVTFLDSFSFDEATGLSLEDRFYIPLTVSCHAWIPLVLQDVYTDNYVKEHPILPVDLNDKARGQRKGVAKNAKPSQKGMRFIKRMGFIYGIMIAGYTSFHTICRGLHIFGNFDNWIQGGDEGLVMIIASCVFGHGYIMLGWLLKTISGDTGMKGANILHQTNVAAEEGKNAPTAWDDSSAQKNNQLQPVQMPVGQQYLSQYGTSGQGGGQSLNFQGTVGGNF</sequence>
<feature type="transmembrane region" description="Helical" evidence="1">
    <location>
        <begin position="181"/>
        <end position="202"/>
    </location>
</feature>
<feature type="transmembrane region" description="Helical" evidence="1">
    <location>
        <begin position="78"/>
        <end position="102"/>
    </location>
</feature>
<keyword evidence="1" id="KW-1133">Transmembrane helix</keyword>
<feature type="transmembrane region" description="Helical" evidence="1">
    <location>
        <begin position="20"/>
        <end position="38"/>
    </location>
</feature>
<keyword evidence="1" id="KW-0472">Membrane</keyword>
<evidence type="ECO:0000313" key="2">
    <source>
        <dbReference type="EMBL" id="KAA6402992.1"/>
    </source>
</evidence>
<keyword evidence="1" id="KW-0812">Transmembrane</keyword>
<dbReference type="Proteomes" id="UP000324800">
    <property type="component" value="Unassembled WGS sequence"/>
</dbReference>
<comment type="caution">
    <text evidence="2">The sequence shown here is derived from an EMBL/GenBank/DDBJ whole genome shotgun (WGS) entry which is preliminary data.</text>
</comment>
<dbReference type="OrthoDB" id="10582875at2759"/>
<protein>
    <submittedName>
        <fullName evidence="2">Uncharacterized protein</fullName>
    </submittedName>
</protein>
<evidence type="ECO:0000256" key="1">
    <source>
        <dbReference type="SAM" id="Phobius"/>
    </source>
</evidence>
<dbReference type="AlphaFoldDB" id="A0A5J4X813"/>
<evidence type="ECO:0000313" key="3">
    <source>
        <dbReference type="Proteomes" id="UP000324800"/>
    </source>
</evidence>